<dbReference type="Pfam" id="PF16344">
    <property type="entry name" value="FecR_C"/>
    <property type="match status" value="1"/>
</dbReference>
<dbReference type="InterPro" id="IPR032508">
    <property type="entry name" value="FecR_C"/>
</dbReference>
<dbReference type="Proteomes" id="UP000238882">
    <property type="component" value="Unassembled WGS sequence"/>
</dbReference>
<dbReference type="Pfam" id="PF04773">
    <property type="entry name" value="FecR"/>
    <property type="match status" value="1"/>
</dbReference>
<protein>
    <recommendedName>
        <fullName evidence="6">Iron dicitrate transport regulator FecR</fullName>
    </recommendedName>
</protein>
<feature type="domain" description="FecR protein" evidence="2">
    <location>
        <begin position="172"/>
        <end position="265"/>
    </location>
</feature>
<dbReference type="Gene3D" id="2.60.120.1440">
    <property type="match status" value="1"/>
</dbReference>
<dbReference type="InterPro" id="IPR012373">
    <property type="entry name" value="Ferrdict_sens_TM"/>
</dbReference>
<dbReference type="Gene3D" id="3.55.50.30">
    <property type="match status" value="1"/>
</dbReference>
<dbReference type="FunFam" id="2.60.120.1440:FF:000001">
    <property type="entry name" value="Putative anti-sigma factor"/>
    <property type="match status" value="1"/>
</dbReference>
<evidence type="ECO:0000313" key="5">
    <source>
        <dbReference type="Proteomes" id="UP000238882"/>
    </source>
</evidence>
<dbReference type="PANTHER" id="PTHR30273">
    <property type="entry name" value="PERIPLASMIC SIGNAL SENSOR AND SIGMA FACTOR ACTIVATOR FECR-RELATED"/>
    <property type="match status" value="1"/>
</dbReference>
<keyword evidence="1" id="KW-1133">Transmembrane helix</keyword>
<dbReference type="AlphaFoldDB" id="A0A2S7WNY3"/>
<dbReference type="GO" id="GO:0016989">
    <property type="term" value="F:sigma factor antagonist activity"/>
    <property type="evidence" value="ECO:0007669"/>
    <property type="project" value="TreeGrafter"/>
</dbReference>
<evidence type="ECO:0000259" key="2">
    <source>
        <dbReference type="Pfam" id="PF04773"/>
    </source>
</evidence>
<comment type="caution">
    <text evidence="4">The sequence shown here is derived from an EMBL/GenBank/DDBJ whole genome shotgun (WGS) entry which is preliminary data.</text>
</comment>
<dbReference type="PIRSF" id="PIRSF018266">
    <property type="entry name" value="FecR"/>
    <property type="match status" value="1"/>
</dbReference>
<gene>
    <name evidence="4" type="ORF">BTO18_07230</name>
</gene>
<keyword evidence="1" id="KW-0812">Transmembrane</keyword>
<feature type="domain" description="Protein FecR C-terminal" evidence="3">
    <location>
        <begin position="315"/>
        <end position="384"/>
    </location>
</feature>
<accession>A0A2S7WNY3</accession>
<feature type="transmembrane region" description="Helical" evidence="1">
    <location>
        <begin position="84"/>
        <end position="103"/>
    </location>
</feature>
<dbReference type="OrthoDB" id="651134at2"/>
<proteinExistence type="predicted"/>
<evidence type="ECO:0000313" key="4">
    <source>
        <dbReference type="EMBL" id="PQJ78981.1"/>
    </source>
</evidence>
<dbReference type="EMBL" id="MSCN01000001">
    <property type="protein sequence ID" value="PQJ78981.1"/>
    <property type="molecule type" value="Genomic_DNA"/>
</dbReference>
<reference evidence="4 5" key="1">
    <citation type="submission" date="2016-12" db="EMBL/GenBank/DDBJ databases">
        <title>Trade-off between light-utilization and light-protection in marine flavobacteria.</title>
        <authorList>
            <person name="Kumagai Y."/>
            <person name="Yoshizawa S."/>
            <person name="Kogure K."/>
            <person name="Iwasaki W."/>
        </authorList>
    </citation>
    <scope>NUCLEOTIDE SEQUENCE [LARGE SCALE GENOMIC DNA]</scope>
    <source>
        <strain evidence="4 5">NBRC 108759</strain>
    </source>
</reference>
<keyword evidence="5" id="KW-1185">Reference proteome</keyword>
<name>A0A2S7WNY3_9FLAO</name>
<sequence length="385" mass="44132">MSTQNIEKLIIKYLNSNASKDELDALALILEKEKNIKLFKSYIKTNYAIEYNMKKFNTDQSKKNLLEMINKEKKVIRMRKFQKFTKYAAALVMLLTTGYFYWFGGVDKNEDLTIPQENIVLTLSDGQTKIINPEEEKEVKDSKGKVLGVQKGEKLTYANNTETQEIVYNKLTVPYGKRFKLELSDGSQVALNSGTSIRYPVKFIEGKNRQVYITGEAFFEVAKDKQHPFIVNAQDLNVQVLGTQFNVAAYPEDNSTEVVLVEGSVGMYNKNKKFSKNTTTVLNPGVMGTYKKINKETTTQEVNTSIYTSWVKGNVVFRNATFNNISTKLERLYNVTIINNNKEIAVETFNASINVDKEPIEKVLEYFNKVYEIEYQIVNNKIVIK</sequence>
<evidence type="ECO:0008006" key="6">
    <source>
        <dbReference type="Google" id="ProtNLM"/>
    </source>
</evidence>
<evidence type="ECO:0000259" key="3">
    <source>
        <dbReference type="Pfam" id="PF16344"/>
    </source>
</evidence>
<dbReference type="InterPro" id="IPR006860">
    <property type="entry name" value="FecR"/>
</dbReference>
<evidence type="ECO:0000256" key="1">
    <source>
        <dbReference type="SAM" id="Phobius"/>
    </source>
</evidence>
<organism evidence="4 5">
    <name type="scientific">Polaribacter porphyrae</name>
    <dbReference type="NCBI Taxonomy" id="1137780"/>
    <lineage>
        <taxon>Bacteria</taxon>
        <taxon>Pseudomonadati</taxon>
        <taxon>Bacteroidota</taxon>
        <taxon>Flavobacteriia</taxon>
        <taxon>Flavobacteriales</taxon>
        <taxon>Flavobacteriaceae</taxon>
    </lineage>
</organism>
<keyword evidence="1" id="KW-0472">Membrane</keyword>
<dbReference type="PANTHER" id="PTHR30273:SF2">
    <property type="entry name" value="PROTEIN FECR"/>
    <property type="match status" value="1"/>
</dbReference>